<evidence type="ECO:0000313" key="9">
    <source>
        <dbReference type="Proteomes" id="UP001283361"/>
    </source>
</evidence>
<name>A0AAE0ZWN1_9GAST</name>
<proteinExistence type="predicted"/>
<reference evidence="8" key="1">
    <citation type="journal article" date="2023" name="G3 (Bethesda)">
        <title>A reference genome for the long-term kleptoplast-retaining sea slug Elysia crispata morphotype clarki.</title>
        <authorList>
            <person name="Eastman K.E."/>
            <person name="Pendleton A.L."/>
            <person name="Shaikh M.A."/>
            <person name="Suttiyut T."/>
            <person name="Ogas R."/>
            <person name="Tomko P."/>
            <person name="Gavelis G."/>
            <person name="Widhalm J.R."/>
            <person name="Wisecaver J.H."/>
        </authorList>
    </citation>
    <scope>NUCLEOTIDE SEQUENCE</scope>
    <source>
        <strain evidence="8">ECLA1</strain>
    </source>
</reference>
<dbReference type="PANTHER" id="PTHR37984">
    <property type="entry name" value="PROTEIN CBG26694"/>
    <property type="match status" value="1"/>
</dbReference>
<dbReference type="InterPro" id="IPR050951">
    <property type="entry name" value="Retrovirus_Pol_polyprotein"/>
</dbReference>
<comment type="caution">
    <text evidence="8">The sequence shown here is derived from an EMBL/GenBank/DDBJ whole genome shotgun (WGS) entry which is preliminary data.</text>
</comment>
<feature type="domain" description="Integrase catalytic" evidence="7">
    <location>
        <begin position="165"/>
        <end position="258"/>
    </location>
</feature>
<keyword evidence="4" id="KW-0255">Endonuclease</keyword>
<dbReference type="InterPro" id="IPR043502">
    <property type="entry name" value="DNA/RNA_pol_sf"/>
</dbReference>
<dbReference type="GO" id="GO:0004519">
    <property type="term" value="F:endonuclease activity"/>
    <property type="evidence" value="ECO:0007669"/>
    <property type="project" value="UniProtKB-KW"/>
</dbReference>
<protein>
    <recommendedName>
        <fullName evidence="7">Integrase catalytic domain-containing protein</fullName>
    </recommendedName>
</protein>
<evidence type="ECO:0000256" key="4">
    <source>
        <dbReference type="ARBA" id="ARBA00022759"/>
    </source>
</evidence>
<accession>A0AAE0ZWN1</accession>
<dbReference type="AlphaFoldDB" id="A0AAE0ZWN1"/>
<keyword evidence="2" id="KW-0548">Nucleotidyltransferase</keyword>
<evidence type="ECO:0000256" key="6">
    <source>
        <dbReference type="ARBA" id="ARBA00022918"/>
    </source>
</evidence>
<keyword evidence="3" id="KW-0540">Nuclease</keyword>
<dbReference type="GO" id="GO:0015074">
    <property type="term" value="P:DNA integration"/>
    <property type="evidence" value="ECO:0007669"/>
    <property type="project" value="InterPro"/>
</dbReference>
<dbReference type="InterPro" id="IPR012337">
    <property type="entry name" value="RNaseH-like_sf"/>
</dbReference>
<dbReference type="SUPFAM" id="SSF56672">
    <property type="entry name" value="DNA/RNA polymerases"/>
    <property type="match status" value="1"/>
</dbReference>
<evidence type="ECO:0000256" key="3">
    <source>
        <dbReference type="ARBA" id="ARBA00022722"/>
    </source>
</evidence>
<dbReference type="GO" id="GO:0016787">
    <property type="term" value="F:hydrolase activity"/>
    <property type="evidence" value="ECO:0007669"/>
    <property type="project" value="UniProtKB-KW"/>
</dbReference>
<dbReference type="InterPro" id="IPR041373">
    <property type="entry name" value="RT_RNaseH"/>
</dbReference>
<evidence type="ECO:0000256" key="5">
    <source>
        <dbReference type="ARBA" id="ARBA00022801"/>
    </source>
</evidence>
<sequence>MPLCTNKTFPLPSAVKEAFDILKEEIAKALVVSIDPTQTLVVETDASDVAVSATLNQCGKPVAFFSRTLNHSERNHSSIEKEAFAIVEALWKWRHYLSGKRKLVTDQKSVSFMFDNAQKGKIKNDKIKIQRWRIELSNYSYDVVYRPGSENAAADALSRATCSDTTSGRGLALSYELKNFLHSKGIATSRTTSFNPKGNGQVERLNGTLWKTVTLALKTKGLAISQWESVLLDSLHSVRSLLCTAINETPHERLFRYNRKSTTGTTLPQWLSSPGPVLLKRNVRASKYEPLVDTVELLDCNPLYAHVKLPDGKETTVSLHQLAPIAGENVGIDVLNTPSTIQQPPMSEDSVPVSVDIQQMTDQAQAQVNHSVEESNDPLEHFVDTGNQLQETVSKLSSELLSNNKDTRHTPFVRTRAYNLRSREA</sequence>
<dbReference type="PANTHER" id="PTHR37984:SF5">
    <property type="entry name" value="PROTEIN NYNRIN-LIKE"/>
    <property type="match status" value="1"/>
</dbReference>
<dbReference type="GO" id="GO:0003676">
    <property type="term" value="F:nucleic acid binding"/>
    <property type="evidence" value="ECO:0007669"/>
    <property type="project" value="InterPro"/>
</dbReference>
<dbReference type="Gene3D" id="3.30.420.10">
    <property type="entry name" value="Ribonuclease H-like superfamily/Ribonuclease H"/>
    <property type="match status" value="1"/>
</dbReference>
<dbReference type="InterPro" id="IPR036397">
    <property type="entry name" value="RNaseH_sf"/>
</dbReference>
<organism evidence="8 9">
    <name type="scientific">Elysia crispata</name>
    <name type="common">lettuce slug</name>
    <dbReference type="NCBI Taxonomy" id="231223"/>
    <lineage>
        <taxon>Eukaryota</taxon>
        <taxon>Metazoa</taxon>
        <taxon>Spiralia</taxon>
        <taxon>Lophotrochozoa</taxon>
        <taxon>Mollusca</taxon>
        <taxon>Gastropoda</taxon>
        <taxon>Heterobranchia</taxon>
        <taxon>Euthyneura</taxon>
        <taxon>Panpulmonata</taxon>
        <taxon>Sacoglossa</taxon>
        <taxon>Placobranchoidea</taxon>
        <taxon>Plakobranchidae</taxon>
        <taxon>Elysia</taxon>
    </lineage>
</organism>
<keyword evidence="6" id="KW-0695">RNA-directed DNA polymerase</keyword>
<evidence type="ECO:0000256" key="2">
    <source>
        <dbReference type="ARBA" id="ARBA00022695"/>
    </source>
</evidence>
<dbReference type="SUPFAM" id="SSF53098">
    <property type="entry name" value="Ribonuclease H-like"/>
    <property type="match status" value="1"/>
</dbReference>
<dbReference type="EMBL" id="JAWDGP010003139">
    <property type="protein sequence ID" value="KAK3777054.1"/>
    <property type="molecule type" value="Genomic_DNA"/>
</dbReference>
<gene>
    <name evidence="8" type="ORF">RRG08_008902</name>
</gene>
<dbReference type="InterPro" id="IPR001584">
    <property type="entry name" value="Integrase_cat-core"/>
</dbReference>
<evidence type="ECO:0000256" key="1">
    <source>
        <dbReference type="ARBA" id="ARBA00022679"/>
    </source>
</evidence>
<keyword evidence="9" id="KW-1185">Reference proteome</keyword>
<dbReference type="PROSITE" id="PS50994">
    <property type="entry name" value="INTEGRASE"/>
    <property type="match status" value="1"/>
</dbReference>
<keyword evidence="1" id="KW-0808">Transferase</keyword>
<dbReference type="Proteomes" id="UP001283361">
    <property type="component" value="Unassembled WGS sequence"/>
</dbReference>
<dbReference type="GO" id="GO:0003964">
    <property type="term" value="F:RNA-directed DNA polymerase activity"/>
    <property type="evidence" value="ECO:0007669"/>
    <property type="project" value="UniProtKB-KW"/>
</dbReference>
<evidence type="ECO:0000259" key="7">
    <source>
        <dbReference type="PROSITE" id="PS50994"/>
    </source>
</evidence>
<dbReference type="CDD" id="cd09274">
    <property type="entry name" value="RNase_HI_RT_Ty3"/>
    <property type="match status" value="1"/>
</dbReference>
<evidence type="ECO:0000313" key="8">
    <source>
        <dbReference type="EMBL" id="KAK3777054.1"/>
    </source>
</evidence>
<keyword evidence="5" id="KW-0378">Hydrolase</keyword>
<dbReference type="Pfam" id="PF17917">
    <property type="entry name" value="RT_RNaseH"/>
    <property type="match status" value="1"/>
</dbReference>